<keyword evidence="3" id="KW-0443">Lipid metabolism</keyword>
<dbReference type="EMBL" id="JBHLVF010000041">
    <property type="protein sequence ID" value="MFC0394292.1"/>
    <property type="molecule type" value="Genomic_DNA"/>
</dbReference>
<evidence type="ECO:0000313" key="5">
    <source>
        <dbReference type="Proteomes" id="UP001589818"/>
    </source>
</evidence>
<evidence type="ECO:0000256" key="1">
    <source>
        <dbReference type="ARBA" id="ARBA00022801"/>
    </source>
</evidence>
<keyword evidence="5" id="KW-1185">Reference proteome</keyword>
<organism evidence="4 5">
    <name type="scientific">Paenibacillus mendelii</name>
    <dbReference type="NCBI Taxonomy" id="206163"/>
    <lineage>
        <taxon>Bacteria</taxon>
        <taxon>Bacillati</taxon>
        <taxon>Bacillota</taxon>
        <taxon>Bacilli</taxon>
        <taxon>Bacillales</taxon>
        <taxon>Paenibacillaceae</taxon>
        <taxon>Paenibacillus</taxon>
    </lineage>
</organism>
<reference evidence="4 5" key="1">
    <citation type="submission" date="2024-09" db="EMBL/GenBank/DDBJ databases">
        <authorList>
            <person name="Sun Q."/>
            <person name="Mori K."/>
        </authorList>
    </citation>
    <scope>NUCLEOTIDE SEQUENCE [LARGE SCALE GENOMIC DNA]</scope>
    <source>
        <strain evidence="4 5">CCM 4839</strain>
    </source>
</reference>
<name>A0ABV6JF02_9BACL</name>
<protein>
    <submittedName>
        <fullName evidence="4">Alpha/beta hydrolase family protein</fullName>
    </submittedName>
</protein>
<sequence length="358" mass="40650">MRVGRTTRVITTDTRRDNPFLHDGSHRRFMVSIYYPTPDSNSSEHESAYPELFDPGVGTAKAFLTSMGADLDYLYTLKTNVYKDADIMSGTLYPIIIYSPAFGIERDMYWFNIKKLVADGYVVLSIGATYESVFTVFPDGEYVQQLKSLADLGAKDREEWLKLLEIRTQDIQYVMNWLEEVYESDELLQHQIDPQNISLIGHSLGGAAVYRMLQDDSNIKAAILLDPSLHLMGTDPSYVHIPVLLLRQHSSTYEMLKNDGWNEELARDTMNGQMHVANVLTGYKSFIKIHGANHITFSDVPIHFNETQIDAKHEAINKVITLFLTEFVHNQAGEYTNNLTEIMGISQINSDGTMLEES</sequence>
<evidence type="ECO:0000256" key="3">
    <source>
        <dbReference type="ARBA" id="ARBA00023098"/>
    </source>
</evidence>
<keyword evidence="2" id="KW-0442">Lipid degradation</keyword>
<dbReference type="InterPro" id="IPR029058">
    <property type="entry name" value="AB_hydrolase_fold"/>
</dbReference>
<dbReference type="PANTHER" id="PTHR10272:SF0">
    <property type="entry name" value="PLATELET-ACTIVATING FACTOR ACETYLHYDROLASE"/>
    <property type="match status" value="1"/>
</dbReference>
<dbReference type="RefSeq" id="WP_204815447.1">
    <property type="nucleotide sequence ID" value="NZ_JANHOF010000001.1"/>
</dbReference>
<proteinExistence type="predicted"/>
<dbReference type="PANTHER" id="PTHR10272">
    <property type="entry name" value="PLATELET-ACTIVATING FACTOR ACETYLHYDROLASE"/>
    <property type="match status" value="1"/>
</dbReference>
<dbReference type="GO" id="GO:0016787">
    <property type="term" value="F:hydrolase activity"/>
    <property type="evidence" value="ECO:0007669"/>
    <property type="project" value="UniProtKB-KW"/>
</dbReference>
<comment type="caution">
    <text evidence="4">The sequence shown here is derived from an EMBL/GenBank/DDBJ whole genome shotgun (WGS) entry which is preliminary data.</text>
</comment>
<dbReference type="Proteomes" id="UP001589818">
    <property type="component" value="Unassembled WGS sequence"/>
</dbReference>
<dbReference type="Pfam" id="PF03403">
    <property type="entry name" value="PAF-AH_p_II"/>
    <property type="match status" value="1"/>
</dbReference>
<dbReference type="SUPFAM" id="SSF53474">
    <property type="entry name" value="alpha/beta-Hydrolases"/>
    <property type="match status" value="1"/>
</dbReference>
<accession>A0ABV6JF02</accession>
<evidence type="ECO:0000313" key="4">
    <source>
        <dbReference type="EMBL" id="MFC0394292.1"/>
    </source>
</evidence>
<dbReference type="Gene3D" id="3.40.50.1820">
    <property type="entry name" value="alpha/beta hydrolase"/>
    <property type="match status" value="1"/>
</dbReference>
<keyword evidence="1 4" id="KW-0378">Hydrolase</keyword>
<gene>
    <name evidence="4" type="ORF">ACFFJ8_23375</name>
</gene>
<evidence type="ECO:0000256" key="2">
    <source>
        <dbReference type="ARBA" id="ARBA00022963"/>
    </source>
</evidence>